<protein>
    <submittedName>
        <fullName evidence="2">Uncharacterized protein</fullName>
    </submittedName>
</protein>
<feature type="transmembrane region" description="Helical" evidence="1">
    <location>
        <begin position="20"/>
        <end position="39"/>
    </location>
</feature>
<sequence length="187" mass="21169">MPSSRHPHPGCDGDSAFHAYSFLLPCLGLAGCIFSLGFLSPIRGRQRSVHSPPSLRSRTSCPRALYFKYSSLAQEHLASVTHNVVGTTLDIHHPSSQASSDVPFLSPFALPKLRPFHALAFPLQRRVRITETHRSTFRPQDARAASDCFYSWTRCICISWTRRRCRHEWLSLARRDILRMRGPSLDA</sequence>
<dbReference type="EMBL" id="JARJLG010000077">
    <property type="protein sequence ID" value="KAJ7751767.1"/>
    <property type="molecule type" value="Genomic_DNA"/>
</dbReference>
<name>A0AAD7IW87_9AGAR</name>
<keyword evidence="1" id="KW-0472">Membrane</keyword>
<dbReference type="PROSITE" id="PS51257">
    <property type="entry name" value="PROKAR_LIPOPROTEIN"/>
    <property type="match status" value="1"/>
</dbReference>
<comment type="caution">
    <text evidence="2">The sequence shown here is derived from an EMBL/GenBank/DDBJ whole genome shotgun (WGS) entry which is preliminary data.</text>
</comment>
<reference evidence="2" key="1">
    <citation type="submission" date="2023-03" db="EMBL/GenBank/DDBJ databases">
        <title>Massive genome expansion in bonnet fungi (Mycena s.s.) driven by repeated elements and novel gene families across ecological guilds.</title>
        <authorList>
            <consortium name="Lawrence Berkeley National Laboratory"/>
            <person name="Harder C.B."/>
            <person name="Miyauchi S."/>
            <person name="Viragh M."/>
            <person name="Kuo A."/>
            <person name="Thoen E."/>
            <person name="Andreopoulos B."/>
            <person name="Lu D."/>
            <person name="Skrede I."/>
            <person name="Drula E."/>
            <person name="Henrissat B."/>
            <person name="Morin E."/>
            <person name="Kohler A."/>
            <person name="Barry K."/>
            <person name="LaButti K."/>
            <person name="Morin E."/>
            <person name="Salamov A."/>
            <person name="Lipzen A."/>
            <person name="Mereny Z."/>
            <person name="Hegedus B."/>
            <person name="Baldrian P."/>
            <person name="Stursova M."/>
            <person name="Weitz H."/>
            <person name="Taylor A."/>
            <person name="Grigoriev I.V."/>
            <person name="Nagy L.G."/>
            <person name="Martin F."/>
            <person name="Kauserud H."/>
        </authorList>
    </citation>
    <scope>NUCLEOTIDE SEQUENCE</scope>
    <source>
        <strain evidence="2">CBHHK188m</strain>
    </source>
</reference>
<dbReference type="AlphaFoldDB" id="A0AAD7IW87"/>
<proteinExistence type="predicted"/>
<evidence type="ECO:0000313" key="2">
    <source>
        <dbReference type="EMBL" id="KAJ7751767.1"/>
    </source>
</evidence>
<evidence type="ECO:0000313" key="3">
    <source>
        <dbReference type="Proteomes" id="UP001215280"/>
    </source>
</evidence>
<gene>
    <name evidence="2" type="ORF">DFH07DRAFT_826080</name>
</gene>
<evidence type="ECO:0000256" key="1">
    <source>
        <dbReference type="SAM" id="Phobius"/>
    </source>
</evidence>
<organism evidence="2 3">
    <name type="scientific">Mycena maculata</name>
    <dbReference type="NCBI Taxonomy" id="230809"/>
    <lineage>
        <taxon>Eukaryota</taxon>
        <taxon>Fungi</taxon>
        <taxon>Dikarya</taxon>
        <taxon>Basidiomycota</taxon>
        <taxon>Agaricomycotina</taxon>
        <taxon>Agaricomycetes</taxon>
        <taxon>Agaricomycetidae</taxon>
        <taxon>Agaricales</taxon>
        <taxon>Marasmiineae</taxon>
        <taxon>Mycenaceae</taxon>
        <taxon>Mycena</taxon>
    </lineage>
</organism>
<keyword evidence="1" id="KW-0812">Transmembrane</keyword>
<keyword evidence="1" id="KW-1133">Transmembrane helix</keyword>
<dbReference type="Proteomes" id="UP001215280">
    <property type="component" value="Unassembled WGS sequence"/>
</dbReference>
<accession>A0AAD7IW87</accession>
<keyword evidence="3" id="KW-1185">Reference proteome</keyword>